<dbReference type="EMBL" id="JACHBQ010000001">
    <property type="protein sequence ID" value="MBB5641777.1"/>
    <property type="molecule type" value="Genomic_DNA"/>
</dbReference>
<proteinExistence type="predicted"/>
<evidence type="ECO:0000313" key="1">
    <source>
        <dbReference type="EMBL" id="MBB5641777.1"/>
    </source>
</evidence>
<comment type="caution">
    <text evidence="1">The sequence shown here is derived from an EMBL/GenBank/DDBJ whole genome shotgun (WGS) entry which is preliminary data.</text>
</comment>
<organism evidence="1 2">
    <name type="scientific">Cryobacterium roopkundense</name>
    <dbReference type="NCBI Taxonomy" id="1001240"/>
    <lineage>
        <taxon>Bacteria</taxon>
        <taxon>Bacillati</taxon>
        <taxon>Actinomycetota</taxon>
        <taxon>Actinomycetes</taxon>
        <taxon>Micrococcales</taxon>
        <taxon>Microbacteriaceae</taxon>
        <taxon>Cryobacterium</taxon>
    </lineage>
</organism>
<sequence>MTSTRITSTTGTAPLELSVNGATVHIHAEDGSGQVYVIAELIAALRVAA</sequence>
<accession>A0A7W8ZXG5</accession>
<dbReference type="AlphaFoldDB" id="A0A7W8ZXG5"/>
<gene>
    <name evidence="1" type="ORF">BJ997_002325</name>
</gene>
<name>A0A7W8ZXG5_9MICO</name>
<dbReference type="RefSeq" id="WP_160175921.1">
    <property type="nucleotide sequence ID" value="NZ_JACHBQ010000001.1"/>
</dbReference>
<protein>
    <recommendedName>
        <fullName evidence="3">Transposase</fullName>
    </recommendedName>
</protein>
<dbReference type="Proteomes" id="UP000561726">
    <property type="component" value="Unassembled WGS sequence"/>
</dbReference>
<evidence type="ECO:0008006" key="3">
    <source>
        <dbReference type="Google" id="ProtNLM"/>
    </source>
</evidence>
<reference evidence="1 2" key="1">
    <citation type="submission" date="2020-08" db="EMBL/GenBank/DDBJ databases">
        <title>Sequencing the genomes of 1000 actinobacteria strains.</title>
        <authorList>
            <person name="Klenk H.-P."/>
        </authorList>
    </citation>
    <scope>NUCLEOTIDE SEQUENCE [LARGE SCALE GENOMIC DNA]</scope>
    <source>
        <strain evidence="1 2">DSM 21065</strain>
    </source>
</reference>
<evidence type="ECO:0000313" key="2">
    <source>
        <dbReference type="Proteomes" id="UP000561726"/>
    </source>
</evidence>